<comment type="caution">
    <text evidence="1">The sequence shown here is derived from an EMBL/GenBank/DDBJ whole genome shotgun (WGS) entry which is preliminary data.</text>
</comment>
<reference evidence="1 2" key="1">
    <citation type="journal article" date="2021" name="Commun. Biol.">
        <title>The genome of Shorea leprosula (Dipterocarpaceae) highlights the ecological relevance of drought in aseasonal tropical rainforests.</title>
        <authorList>
            <person name="Ng K.K.S."/>
            <person name="Kobayashi M.J."/>
            <person name="Fawcett J.A."/>
            <person name="Hatakeyama M."/>
            <person name="Paape T."/>
            <person name="Ng C.H."/>
            <person name="Ang C.C."/>
            <person name="Tnah L.H."/>
            <person name="Lee C.T."/>
            <person name="Nishiyama T."/>
            <person name="Sese J."/>
            <person name="O'Brien M.J."/>
            <person name="Copetti D."/>
            <person name="Mohd Noor M.I."/>
            <person name="Ong R.C."/>
            <person name="Putra M."/>
            <person name="Sireger I.Z."/>
            <person name="Indrioko S."/>
            <person name="Kosugi Y."/>
            <person name="Izuno A."/>
            <person name="Isagi Y."/>
            <person name="Lee S.L."/>
            <person name="Shimizu K.K."/>
        </authorList>
    </citation>
    <scope>NUCLEOTIDE SEQUENCE [LARGE SCALE GENOMIC DNA]</scope>
    <source>
        <strain evidence="1">214</strain>
    </source>
</reference>
<dbReference type="Proteomes" id="UP001054252">
    <property type="component" value="Unassembled WGS sequence"/>
</dbReference>
<dbReference type="AlphaFoldDB" id="A0AAV5HK03"/>
<name>A0AAV5HK03_9ROSI</name>
<accession>A0AAV5HK03</accession>
<organism evidence="1 2">
    <name type="scientific">Rubroshorea leprosula</name>
    <dbReference type="NCBI Taxonomy" id="152421"/>
    <lineage>
        <taxon>Eukaryota</taxon>
        <taxon>Viridiplantae</taxon>
        <taxon>Streptophyta</taxon>
        <taxon>Embryophyta</taxon>
        <taxon>Tracheophyta</taxon>
        <taxon>Spermatophyta</taxon>
        <taxon>Magnoliopsida</taxon>
        <taxon>eudicotyledons</taxon>
        <taxon>Gunneridae</taxon>
        <taxon>Pentapetalae</taxon>
        <taxon>rosids</taxon>
        <taxon>malvids</taxon>
        <taxon>Malvales</taxon>
        <taxon>Dipterocarpaceae</taxon>
        <taxon>Rubroshorea</taxon>
    </lineage>
</organism>
<protein>
    <submittedName>
        <fullName evidence="1">Uncharacterized protein</fullName>
    </submittedName>
</protein>
<gene>
    <name evidence="1" type="ORF">SLEP1_g1584</name>
</gene>
<evidence type="ECO:0000313" key="2">
    <source>
        <dbReference type="Proteomes" id="UP001054252"/>
    </source>
</evidence>
<sequence length="123" mass="14342">MESERLGRTENIKAFTLSFSMGIKLIWQNSARETIRLGKNNHLQDGNDRVKARWRTFWTKIVREKKRIFSSSGATFQTSYAPDEYLQNFDQGTDWAEPDNLPRSFSARYADPSRISLRNHGLL</sequence>
<keyword evidence="2" id="KW-1185">Reference proteome</keyword>
<dbReference type="EMBL" id="BPVZ01000002">
    <property type="protein sequence ID" value="GKU87135.1"/>
    <property type="molecule type" value="Genomic_DNA"/>
</dbReference>
<proteinExistence type="predicted"/>
<dbReference type="PANTHER" id="PTHR33168">
    <property type="entry name" value="STRESS INDUCED PROTEIN-RELATED"/>
    <property type="match status" value="1"/>
</dbReference>
<evidence type="ECO:0000313" key="1">
    <source>
        <dbReference type="EMBL" id="GKU87135.1"/>
    </source>
</evidence>